<gene>
    <name evidence="1" type="ORF">MGAL_10B088671</name>
</gene>
<dbReference type="AlphaFoldDB" id="A0A8B6DRH8"/>
<reference evidence="1" key="1">
    <citation type="submission" date="2018-11" db="EMBL/GenBank/DDBJ databases">
        <authorList>
            <person name="Alioto T."/>
            <person name="Alioto T."/>
        </authorList>
    </citation>
    <scope>NUCLEOTIDE SEQUENCE</scope>
</reference>
<keyword evidence="2" id="KW-1185">Reference proteome</keyword>
<dbReference type="Proteomes" id="UP000596742">
    <property type="component" value="Unassembled WGS sequence"/>
</dbReference>
<organism evidence="1 2">
    <name type="scientific">Mytilus galloprovincialis</name>
    <name type="common">Mediterranean mussel</name>
    <dbReference type="NCBI Taxonomy" id="29158"/>
    <lineage>
        <taxon>Eukaryota</taxon>
        <taxon>Metazoa</taxon>
        <taxon>Spiralia</taxon>
        <taxon>Lophotrochozoa</taxon>
        <taxon>Mollusca</taxon>
        <taxon>Bivalvia</taxon>
        <taxon>Autobranchia</taxon>
        <taxon>Pteriomorphia</taxon>
        <taxon>Mytilida</taxon>
        <taxon>Mytiloidea</taxon>
        <taxon>Mytilidae</taxon>
        <taxon>Mytilinae</taxon>
        <taxon>Mytilus</taxon>
    </lineage>
</organism>
<name>A0A8B6DRH8_MYTGA</name>
<evidence type="ECO:0000313" key="2">
    <source>
        <dbReference type="Proteomes" id="UP000596742"/>
    </source>
</evidence>
<protein>
    <submittedName>
        <fullName evidence="1">Uncharacterized protein</fullName>
    </submittedName>
</protein>
<sequence>MAGLIRTAGLVELEDKRTQETVVSNITVAATGLTATATVMEVGIARQAGHKTFAEKLCFGHLIAFDST</sequence>
<dbReference type="EMBL" id="UYJE01003891">
    <property type="protein sequence ID" value="VDI23213.1"/>
    <property type="molecule type" value="Genomic_DNA"/>
</dbReference>
<evidence type="ECO:0000313" key="1">
    <source>
        <dbReference type="EMBL" id="VDI23213.1"/>
    </source>
</evidence>
<comment type="caution">
    <text evidence="1">The sequence shown here is derived from an EMBL/GenBank/DDBJ whole genome shotgun (WGS) entry which is preliminary data.</text>
</comment>
<accession>A0A8B6DRH8</accession>
<proteinExistence type="predicted"/>